<dbReference type="InterPro" id="IPR000435">
    <property type="entry name" value="Tektins"/>
</dbReference>
<keyword evidence="2" id="KW-0963">Cytoplasm</keyword>
<dbReference type="Proteomes" id="UP001497623">
    <property type="component" value="Unassembled WGS sequence"/>
</dbReference>
<feature type="non-terminal residue" evidence="5">
    <location>
        <position position="470"/>
    </location>
</feature>
<sequence>MAGMPVAYHQPPYQLNKTVAMKTVDTKPFEQSLSLVPPTLSRSYPTESRVLDSVRFPNIFTSATATMKTRYTPADWSQSNLNNYSDADGTRGVSERVRDDTVRLVGYTYDRTNIAQRESSQRLGERVSDITFWRSEVMQELDRQLAETNRLNDQRRALERALRDTDNPLHVTKECLYFRENRQGIDLVRDSPEEALLREVDTIKDCQARMKNLLDRVNLQLTRDRAARQDLEHDTMNKNHGLTIDHTAHGLHNHSAAITYYPGIERVDNTVSVPDTWAEFSNRNIQQSQSERSASQRLRAEVEALVAATHQDMWTAWSSSNTNLTHRAGETNDTRNKMLAHRNRVQQEMNDLEKHIEVLKRAILDKANPLKVVQTRLEGRTHRPEMELCRDPPQHRMVREVQEISESVEALRHKLGEAEDSLHRLAQMRARLDHDLGVKTNSLYIDRDKCLSIRKSFPLSSPHLVDFTLY</sequence>
<accession>A0AAV2RB78</accession>
<evidence type="ECO:0000256" key="2">
    <source>
        <dbReference type="ARBA" id="ARBA00022490"/>
    </source>
</evidence>
<dbReference type="AlphaFoldDB" id="A0AAV2RB78"/>
<comment type="similarity">
    <text evidence="1 3">Belongs to the tektin family.</text>
</comment>
<dbReference type="PANTHER" id="PTHR19960:SF11">
    <property type="entry name" value="TEKTIN"/>
    <property type="match status" value="1"/>
</dbReference>
<comment type="subcellular location">
    <subcellularLocation>
        <location evidence="3">Cytoplasm</location>
        <location evidence="3">Cytoskeleton</location>
        <location evidence="3">Cilium axoneme</location>
    </subcellularLocation>
</comment>
<evidence type="ECO:0000313" key="6">
    <source>
        <dbReference type="Proteomes" id="UP001497623"/>
    </source>
</evidence>
<dbReference type="InterPro" id="IPR048256">
    <property type="entry name" value="Tektin-like"/>
</dbReference>
<dbReference type="GO" id="GO:0005930">
    <property type="term" value="C:axoneme"/>
    <property type="evidence" value="ECO:0007669"/>
    <property type="project" value="UniProtKB-SubCell"/>
</dbReference>
<proteinExistence type="inferred from homology"/>
<gene>
    <name evidence="5" type="ORF">MNOR_LOCUS21888</name>
</gene>
<dbReference type="GO" id="GO:0060294">
    <property type="term" value="P:cilium movement involved in cell motility"/>
    <property type="evidence" value="ECO:0007669"/>
    <property type="project" value="UniProtKB-UniRule"/>
</dbReference>
<dbReference type="PANTHER" id="PTHR19960">
    <property type="entry name" value="TEKTIN"/>
    <property type="match status" value="1"/>
</dbReference>
<organism evidence="5 6">
    <name type="scientific">Meganyctiphanes norvegica</name>
    <name type="common">Northern krill</name>
    <name type="synonym">Thysanopoda norvegica</name>
    <dbReference type="NCBI Taxonomy" id="48144"/>
    <lineage>
        <taxon>Eukaryota</taxon>
        <taxon>Metazoa</taxon>
        <taxon>Ecdysozoa</taxon>
        <taxon>Arthropoda</taxon>
        <taxon>Crustacea</taxon>
        <taxon>Multicrustacea</taxon>
        <taxon>Malacostraca</taxon>
        <taxon>Eumalacostraca</taxon>
        <taxon>Eucarida</taxon>
        <taxon>Euphausiacea</taxon>
        <taxon>Euphausiidae</taxon>
        <taxon>Meganyctiphanes</taxon>
    </lineage>
</organism>
<keyword evidence="3" id="KW-0282">Flagellum</keyword>
<feature type="coiled-coil region" evidence="4">
    <location>
        <begin position="335"/>
        <end position="362"/>
    </location>
</feature>
<keyword evidence="6" id="KW-1185">Reference proteome</keyword>
<reference evidence="5 6" key="1">
    <citation type="submission" date="2024-05" db="EMBL/GenBank/DDBJ databases">
        <authorList>
            <person name="Wallberg A."/>
        </authorList>
    </citation>
    <scope>NUCLEOTIDE SEQUENCE [LARGE SCALE GENOMIC DNA]</scope>
</reference>
<keyword evidence="3" id="KW-0969">Cilium</keyword>
<evidence type="ECO:0000256" key="4">
    <source>
        <dbReference type="SAM" id="Coils"/>
    </source>
</evidence>
<dbReference type="PRINTS" id="PR00511">
    <property type="entry name" value="TEKTIN"/>
</dbReference>
<evidence type="ECO:0000313" key="5">
    <source>
        <dbReference type="EMBL" id="CAL4119921.1"/>
    </source>
</evidence>
<dbReference type="GO" id="GO:0005634">
    <property type="term" value="C:nucleus"/>
    <property type="evidence" value="ECO:0007669"/>
    <property type="project" value="TreeGrafter"/>
</dbReference>
<protein>
    <recommendedName>
        <fullName evidence="3">Tektin</fullName>
    </recommendedName>
</protein>
<dbReference type="Pfam" id="PF03148">
    <property type="entry name" value="Tektin"/>
    <property type="match status" value="1"/>
</dbReference>
<feature type="coiled-coil region" evidence="4">
    <location>
        <begin position="134"/>
        <end position="161"/>
    </location>
</feature>
<name>A0AAV2RB78_MEGNR</name>
<evidence type="ECO:0000256" key="1">
    <source>
        <dbReference type="ARBA" id="ARBA00007209"/>
    </source>
</evidence>
<keyword evidence="3" id="KW-0966">Cell projection</keyword>
<dbReference type="GO" id="GO:0015630">
    <property type="term" value="C:microtubule cytoskeleton"/>
    <property type="evidence" value="ECO:0007669"/>
    <property type="project" value="UniProtKB-UniRule"/>
</dbReference>
<dbReference type="GO" id="GO:0060271">
    <property type="term" value="P:cilium assembly"/>
    <property type="evidence" value="ECO:0007669"/>
    <property type="project" value="UniProtKB-UniRule"/>
</dbReference>
<dbReference type="EMBL" id="CAXKWB010017931">
    <property type="protein sequence ID" value="CAL4119921.1"/>
    <property type="molecule type" value="Genomic_DNA"/>
</dbReference>
<feature type="coiled-coil region" evidence="4">
    <location>
        <begin position="401"/>
        <end position="428"/>
    </location>
</feature>
<keyword evidence="4" id="KW-0175">Coiled coil</keyword>
<evidence type="ECO:0000256" key="3">
    <source>
        <dbReference type="RuleBase" id="RU367040"/>
    </source>
</evidence>
<comment type="caution">
    <text evidence="5">The sequence shown here is derived from an EMBL/GenBank/DDBJ whole genome shotgun (WGS) entry which is preliminary data.</text>
</comment>